<dbReference type="InterPro" id="IPR020846">
    <property type="entry name" value="MFS_dom"/>
</dbReference>
<proteinExistence type="predicted"/>
<dbReference type="GO" id="GO:0005886">
    <property type="term" value="C:plasma membrane"/>
    <property type="evidence" value="ECO:0007669"/>
    <property type="project" value="UniProtKB-SubCell"/>
</dbReference>
<dbReference type="Pfam" id="PF07690">
    <property type="entry name" value="MFS_1"/>
    <property type="match status" value="1"/>
</dbReference>
<dbReference type="Gene3D" id="1.20.1250.20">
    <property type="entry name" value="MFS general substrate transporter like domains"/>
    <property type="match status" value="2"/>
</dbReference>
<sequence length="388" mass="42127">MTNKTIDSPFAPGLPALYIVAFLSGISLGLFNPFISTLMKQNNINDIVIGANSTLYFFIIAIGTPLVTKILRQIGLRKTMMLGFLLMGITAPLFPFTTQLSAWFLIRAVMGLACCLYLISGQTAINYFCNDKNRGIVNGLDALCFSLGFGIGPVMGAAFYNASPKTTFLLGSGLILSGIIVVYLGLPEKEIKFQIPRFQIIKKLRLPLHGSFAYGFSVATLVSLYPLYLLEQNYGVERIGYIFGLFILGGLISTIPVTHLADRIGKVKALRCSVIVVIVSVIGLSFIDDPNITPFFAFISGVGMSPVFPLSLALIGSRLAVDELSSGSALFTSIYSAGCTAGPILSAIVMTLLGTQYIFMLMMVIFVLFFLSLSKQNKYNRSLLSVER</sequence>
<keyword evidence="2" id="KW-0813">Transport</keyword>
<feature type="transmembrane region" description="Helical" evidence="7">
    <location>
        <begin position="166"/>
        <end position="186"/>
    </location>
</feature>
<keyword evidence="4 7" id="KW-0812">Transmembrane</keyword>
<organism evidence="9 10">
    <name type="scientific">Trichormus variabilis NIES-23</name>
    <dbReference type="NCBI Taxonomy" id="1973479"/>
    <lineage>
        <taxon>Bacteria</taxon>
        <taxon>Bacillati</taxon>
        <taxon>Cyanobacteriota</taxon>
        <taxon>Cyanophyceae</taxon>
        <taxon>Nostocales</taxon>
        <taxon>Nostocaceae</taxon>
        <taxon>Trichormus</taxon>
    </lineage>
</organism>
<name>A0A1Z4KE70_ANAVA</name>
<dbReference type="AlphaFoldDB" id="A0A1Z4KE70"/>
<evidence type="ECO:0000313" key="10">
    <source>
        <dbReference type="Proteomes" id="UP000217507"/>
    </source>
</evidence>
<feature type="transmembrane region" description="Helical" evidence="7">
    <location>
        <begin position="12"/>
        <end position="35"/>
    </location>
</feature>
<feature type="transmembrane region" description="Helical" evidence="7">
    <location>
        <begin position="47"/>
        <end position="67"/>
    </location>
</feature>
<evidence type="ECO:0000259" key="8">
    <source>
        <dbReference type="PROSITE" id="PS50850"/>
    </source>
</evidence>
<dbReference type="Proteomes" id="UP000217507">
    <property type="component" value="Chromosome"/>
</dbReference>
<keyword evidence="3" id="KW-1003">Cell membrane</keyword>
<evidence type="ECO:0000256" key="7">
    <source>
        <dbReference type="SAM" id="Phobius"/>
    </source>
</evidence>
<feature type="domain" description="Major facilitator superfamily (MFS) profile" evidence="8">
    <location>
        <begin position="13"/>
        <end position="378"/>
    </location>
</feature>
<accession>A0A1Z4KE70</accession>
<evidence type="ECO:0000256" key="4">
    <source>
        <dbReference type="ARBA" id="ARBA00022692"/>
    </source>
</evidence>
<evidence type="ECO:0000256" key="5">
    <source>
        <dbReference type="ARBA" id="ARBA00022989"/>
    </source>
</evidence>
<reference evidence="9 10" key="1">
    <citation type="submission" date="2017-06" db="EMBL/GenBank/DDBJ databases">
        <title>Genome sequencing of cyanobaciteial culture collection at National Institute for Environmental Studies (NIES).</title>
        <authorList>
            <person name="Hirose Y."/>
            <person name="Shimura Y."/>
            <person name="Fujisawa T."/>
            <person name="Nakamura Y."/>
            <person name="Kawachi M."/>
        </authorList>
    </citation>
    <scope>NUCLEOTIDE SEQUENCE [LARGE SCALE GENOMIC DNA]</scope>
    <source>
        <strain evidence="9 10">NIES-23</strain>
    </source>
</reference>
<dbReference type="InterPro" id="IPR047200">
    <property type="entry name" value="MFS_YcaD-like"/>
</dbReference>
<dbReference type="EMBL" id="AP018216">
    <property type="protein sequence ID" value="BAY67262.1"/>
    <property type="molecule type" value="Genomic_DNA"/>
</dbReference>
<gene>
    <name evidence="9" type="ORF">NIES23_00340</name>
</gene>
<dbReference type="PANTHER" id="PTHR23521:SF2">
    <property type="entry name" value="TRANSPORTER MFS SUPERFAMILY"/>
    <property type="match status" value="1"/>
</dbReference>
<keyword evidence="5 7" id="KW-1133">Transmembrane helix</keyword>
<dbReference type="PANTHER" id="PTHR23521">
    <property type="entry name" value="TRANSPORTER MFS SUPERFAMILY"/>
    <property type="match status" value="1"/>
</dbReference>
<evidence type="ECO:0000256" key="3">
    <source>
        <dbReference type="ARBA" id="ARBA00022475"/>
    </source>
</evidence>
<evidence type="ECO:0000256" key="1">
    <source>
        <dbReference type="ARBA" id="ARBA00004651"/>
    </source>
</evidence>
<dbReference type="InterPro" id="IPR011701">
    <property type="entry name" value="MFS"/>
</dbReference>
<protein>
    <recommendedName>
        <fullName evidence="8">Major facilitator superfamily (MFS) profile domain-containing protein</fullName>
    </recommendedName>
</protein>
<feature type="transmembrane region" description="Helical" evidence="7">
    <location>
        <begin position="293"/>
        <end position="315"/>
    </location>
</feature>
<evidence type="ECO:0000313" key="9">
    <source>
        <dbReference type="EMBL" id="BAY67262.1"/>
    </source>
</evidence>
<feature type="transmembrane region" description="Helical" evidence="7">
    <location>
        <begin position="79"/>
        <end position="96"/>
    </location>
</feature>
<feature type="transmembrane region" description="Helical" evidence="7">
    <location>
        <begin position="269"/>
        <end position="287"/>
    </location>
</feature>
<feature type="transmembrane region" description="Helical" evidence="7">
    <location>
        <begin position="140"/>
        <end position="160"/>
    </location>
</feature>
<evidence type="ECO:0000256" key="6">
    <source>
        <dbReference type="ARBA" id="ARBA00023136"/>
    </source>
</evidence>
<feature type="transmembrane region" description="Helical" evidence="7">
    <location>
        <begin position="356"/>
        <end position="373"/>
    </location>
</feature>
<dbReference type="PROSITE" id="PS50850">
    <property type="entry name" value="MFS"/>
    <property type="match status" value="1"/>
</dbReference>
<feature type="transmembrane region" description="Helical" evidence="7">
    <location>
        <begin position="239"/>
        <end position="257"/>
    </location>
</feature>
<feature type="transmembrane region" description="Helical" evidence="7">
    <location>
        <begin position="327"/>
        <end position="350"/>
    </location>
</feature>
<feature type="transmembrane region" description="Helical" evidence="7">
    <location>
        <begin position="102"/>
        <end position="119"/>
    </location>
</feature>
<evidence type="ECO:0000256" key="2">
    <source>
        <dbReference type="ARBA" id="ARBA00022448"/>
    </source>
</evidence>
<dbReference type="SUPFAM" id="SSF103473">
    <property type="entry name" value="MFS general substrate transporter"/>
    <property type="match status" value="1"/>
</dbReference>
<keyword evidence="6 7" id="KW-0472">Membrane</keyword>
<dbReference type="CDD" id="cd17477">
    <property type="entry name" value="MFS_YcaD_like"/>
    <property type="match status" value="1"/>
</dbReference>
<dbReference type="GO" id="GO:0022857">
    <property type="term" value="F:transmembrane transporter activity"/>
    <property type="evidence" value="ECO:0007669"/>
    <property type="project" value="InterPro"/>
</dbReference>
<feature type="transmembrane region" description="Helical" evidence="7">
    <location>
        <begin position="206"/>
        <end position="227"/>
    </location>
</feature>
<dbReference type="InterPro" id="IPR036259">
    <property type="entry name" value="MFS_trans_sf"/>
</dbReference>
<comment type="subcellular location">
    <subcellularLocation>
        <location evidence="1">Cell membrane</location>
        <topology evidence="1">Multi-pass membrane protein</topology>
    </subcellularLocation>
</comment>